<dbReference type="PANTHER" id="PTHR10030">
    <property type="entry name" value="ALPHA-L-FUCOSIDASE"/>
    <property type="match status" value="1"/>
</dbReference>
<protein>
    <recommendedName>
        <fullName evidence="3">alpha-L-fucosidase</fullName>
        <ecNumber evidence="3">3.2.1.51</ecNumber>
    </recommendedName>
</protein>
<name>A0A6C2TZT0_PONDE</name>
<sequence length="627" mass="71277">MNPPLKHICITTLMTLSLMASAATSQEITLKPYHPQHPDMQWWRDSMETRDERLQWWREARFGCFIHWGVYSRLAGAWKGERAPGYSEHIMKKFEIPMAVYRKEAVEPFNPVDFDADEWVRTIHNAGMRYLVITAKHHDGFAMYDSDCSDYDIVDATPFKRDPMKELKAACDKYGVRLGFYYSHSQDWSHPKSTHNYWEFGHPRDRWWHGKEKYKAHIANVREYMDEKAIPQVLELSRKYDPDLFWFDTAFWAPASENVRVLKALREENQTAIVNSRVINSIPGFDEDRRLGDYATTQDKPAEFRPQGEGDWEAIPTTNESYGYHRMDNTHKPASYFIGVLIKCVGRGGNLLMNVGPRGDGKIDDKDVAILNGIGEWMSINAESIHGAGRSPLPLQAWGESTRKGQVLYLHVFDWPSDGRLTVGGLTEQIDKAYLLADKTRSPLKVERLNELDAVIHVPTEAPDSSVSTIAVEVAGEMSVDTDRLLSNQTSNKFHVFDARLDGNLRCGPGHIHEDFVTDWSKSSDRVIWPVRLNEDASFEVLLTYSASRKKTTEGGTFVSTIGDQTLSGPAVDGVREQTSSLGKIDLKQGTFEISIKPDQIEGSEFMNLHSITLRPLPSESPKTMDL</sequence>
<keyword evidence="4 7" id="KW-0732">Signal</keyword>
<dbReference type="InterPro" id="IPR057739">
    <property type="entry name" value="Glyco_hydro_29_N"/>
</dbReference>
<dbReference type="InterPro" id="IPR017853">
    <property type="entry name" value="GH"/>
</dbReference>
<dbReference type="PANTHER" id="PTHR10030:SF37">
    <property type="entry name" value="ALPHA-L-FUCOSIDASE-RELATED"/>
    <property type="match status" value="1"/>
</dbReference>
<comment type="function">
    <text evidence="1">Alpha-L-fucosidase is responsible for hydrolyzing the alpha-1,6-linked fucose joined to the reducing-end N-acetylglucosamine of the carbohydrate moieties of glycoproteins.</text>
</comment>
<evidence type="ECO:0000256" key="2">
    <source>
        <dbReference type="ARBA" id="ARBA00007951"/>
    </source>
</evidence>
<dbReference type="GO" id="GO:0004560">
    <property type="term" value="F:alpha-L-fucosidase activity"/>
    <property type="evidence" value="ECO:0007669"/>
    <property type="project" value="InterPro"/>
</dbReference>
<evidence type="ECO:0000313" key="9">
    <source>
        <dbReference type="EMBL" id="VGO13113.1"/>
    </source>
</evidence>
<dbReference type="EMBL" id="CAAHFG010000001">
    <property type="protein sequence ID" value="VGO13113.1"/>
    <property type="molecule type" value="Genomic_DNA"/>
</dbReference>
<dbReference type="EC" id="3.2.1.51" evidence="3"/>
<dbReference type="GO" id="GO:0006004">
    <property type="term" value="P:fucose metabolic process"/>
    <property type="evidence" value="ECO:0007669"/>
    <property type="project" value="InterPro"/>
</dbReference>
<dbReference type="Gene3D" id="2.60.40.1180">
    <property type="entry name" value="Golgi alpha-mannosidase II"/>
    <property type="match status" value="1"/>
</dbReference>
<evidence type="ECO:0000256" key="6">
    <source>
        <dbReference type="ARBA" id="ARBA00023295"/>
    </source>
</evidence>
<evidence type="ECO:0000256" key="4">
    <source>
        <dbReference type="ARBA" id="ARBA00022729"/>
    </source>
</evidence>
<dbReference type="AlphaFoldDB" id="A0A6C2TZT0"/>
<evidence type="ECO:0000256" key="5">
    <source>
        <dbReference type="ARBA" id="ARBA00022801"/>
    </source>
</evidence>
<dbReference type="InterPro" id="IPR000933">
    <property type="entry name" value="Glyco_hydro_29"/>
</dbReference>
<feature type="signal peptide" evidence="7">
    <location>
        <begin position="1"/>
        <end position="22"/>
    </location>
</feature>
<dbReference type="Gene3D" id="3.20.20.80">
    <property type="entry name" value="Glycosidases"/>
    <property type="match status" value="1"/>
</dbReference>
<evidence type="ECO:0000256" key="3">
    <source>
        <dbReference type="ARBA" id="ARBA00012662"/>
    </source>
</evidence>
<evidence type="ECO:0000313" key="10">
    <source>
        <dbReference type="Proteomes" id="UP000366872"/>
    </source>
</evidence>
<comment type="similarity">
    <text evidence="2">Belongs to the glycosyl hydrolase 29 family.</text>
</comment>
<dbReference type="PRINTS" id="PR00741">
    <property type="entry name" value="GLHYDRLASE29"/>
</dbReference>
<gene>
    <name evidence="9" type="ORF">PDESU_01667</name>
</gene>
<dbReference type="GO" id="GO:0005764">
    <property type="term" value="C:lysosome"/>
    <property type="evidence" value="ECO:0007669"/>
    <property type="project" value="TreeGrafter"/>
</dbReference>
<dbReference type="GO" id="GO:0016139">
    <property type="term" value="P:glycoside catabolic process"/>
    <property type="evidence" value="ECO:0007669"/>
    <property type="project" value="TreeGrafter"/>
</dbReference>
<dbReference type="InterPro" id="IPR016286">
    <property type="entry name" value="FUC_metazoa-typ"/>
</dbReference>
<feature type="chain" id="PRO_5025381401" description="alpha-L-fucosidase" evidence="7">
    <location>
        <begin position="23"/>
        <end position="627"/>
    </location>
</feature>
<evidence type="ECO:0000256" key="7">
    <source>
        <dbReference type="SAM" id="SignalP"/>
    </source>
</evidence>
<reference evidence="9 10" key="1">
    <citation type="submission" date="2019-04" db="EMBL/GenBank/DDBJ databases">
        <authorList>
            <person name="Van Vliet M D."/>
        </authorList>
    </citation>
    <scope>NUCLEOTIDE SEQUENCE [LARGE SCALE GENOMIC DNA]</scope>
    <source>
        <strain evidence="9 10">F1</strain>
    </source>
</reference>
<keyword evidence="10" id="KW-1185">Reference proteome</keyword>
<accession>A0A6C2TZT0</accession>
<organism evidence="9 10">
    <name type="scientific">Pontiella desulfatans</name>
    <dbReference type="NCBI Taxonomy" id="2750659"/>
    <lineage>
        <taxon>Bacteria</taxon>
        <taxon>Pseudomonadati</taxon>
        <taxon>Kiritimatiellota</taxon>
        <taxon>Kiritimatiellia</taxon>
        <taxon>Kiritimatiellales</taxon>
        <taxon>Pontiellaceae</taxon>
        <taxon>Pontiella</taxon>
    </lineage>
</organism>
<keyword evidence="6" id="KW-0326">Glycosidase</keyword>
<dbReference type="SMART" id="SM00812">
    <property type="entry name" value="Alpha_L_fucos"/>
    <property type="match status" value="1"/>
</dbReference>
<feature type="domain" description="Glycoside hydrolase family 29 N-terminal" evidence="8">
    <location>
        <begin position="45"/>
        <end position="383"/>
    </location>
</feature>
<dbReference type="Pfam" id="PF01120">
    <property type="entry name" value="Alpha_L_fucos"/>
    <property type="match status" value="1"/>
</dbReference>
<evidence type="ECO:0000256" key="1">
    <source>
        <dbReference type="ARBA" id="ARBA00004071"/>
    </source>
</evidence>
<keyword evidence="5" id="KW-0378">Hydrolase</keyword>
<evidence type="ECO:0000259" key="8">
    <source>
        <dbReference type="Pfam" id="PF01120"/>
    </source>
</evidence>
<dbReference type="InterPro" id="IPR013780">
    <property type="entry name" value="Glyco_hydro_b"/>
</dbReference>
<proteinExistence type="inferred from homology"/>
<dbReference type="SUPFAM" id="SSF51445">
    <property type="entry name" value="(Trans)glycosidases"/>
    <property type="match status" value="1"/>
</dbReference>
<dbReference type="Proteomes" id="UP000366872">
    <property type="component" value="Unassembled WGS sequence"/>
</dbReference>